<name>A0A0P1ISP0_9RHOB</name>
<dbReference type="PANTHER" id="PTHR22726">
    <property type="entry name" value="METALLOENDOPEPTIDASE OMA1"/>
    <property type="match status" value="1"/>
</dbReference>
<evidence type="ECO:0000313" key="9">
    <source>
        <dbReference type="EMBL" id="CUK26463.1"/>
    </source>
</evidence>
<keyword evidence="10" id="KW-1185">Reference proteome</keyword>
<dbReference type="STRING" id="1715691.TA5113_01100"/>
<dbReference type="GO" id="GO:0016020">
    <property type="term" value="C:membrane"/>
    <property type="evidence" value="ECO:0007669"/>
    <property type="project" value="TreeGrafter"/>
</dbReference>
<dbReference type="InterPro" id="IPR001915">
    <property type="entry name" value="Peptidase_M48"/>
</dbReference>
<keyword evidence="5 6" id="KW-0482">Metalloprotease</keyword>
<dbReference type="Gene3D" id="3.30.2010.10">
    <property type="entry name" value="Metalloproteases ('zincins'), catalytic domain"/>
    <property type="match status" value="1"/>
</dbReference>
<dbReference type="RefSeq" id="WP_058316636.1">
    <property type="nucleotide sequence ID" value="NZ_CYTO01000009.1"/>
</dbReference>
<evidence type="ECO:0000256" key="7">
    <source>
        <dbReference type="SAM" id="SignalP"/>
    </source>
</evidence>
<dbReference type="OrthoDB" id="7338723at2"/>
<keyword evidence="3 6" id="KW-0378">Hydrolase</keyword>
<keyword evidence="7" id="KW-0732">Signal</keyword>
<comment type="similarity">
    <text evidence="6">Belongs to the peptidase M48 family.</text>
</comment>
<dbReference type="Proteomes" id="UP000051184">
    <property type="component" value="Unassembled WGS sequence"/>
</dbReference>
<evidence type="ECO:0000256" key="6">
    <source>
        <dbReference type="RuleBase" id="RU003983"/>
    </source>
</evidence>
<evidence type="ECO:0000313" key="10">
    <source>
        <dbReference type="Proteomes" id="UP000051184"/>
    </source>
</evidence>
<gene>
    <name evidence="9" type="ORF">TA5114_02273</name>
</gene>
<feature type="domain" description="Peptidase M48" evidence="8">
    <location>
        <begin position="72"/>
        <end position="225"/>
    </location>
</feature>
<organism evidence="9 10">
    <name type="scientific">Cognatishimia activa</name>
    <dbReference type="NCBI Taxonomy" id="1715691"/>
    <lineage>
        <taxon>Bacteria</taxon>
        <taxon>Pseudomonadati</taxon>
        <taxon>Pseudomonadota</taxon>
        <taxon>Alphaproteobacteria</taxon>
        <taxon>Rhodobacterales</taxon>
        <taxon>Paracoccaceae</taxon>
        <taxon>Cognatishimia</taxon>
    </lineage>
</organism>
<dbReference type="PANTHER" id="PTHR22726:SF1">
    <property type="entry name" value="METALLOENDOPEPTIDASE OMA1, MITOCHONDRIAL"/>
    <property type="match status" value="1"/>
</dbReference>
<dbReference type="GO" id="GO:0046872">
    <property type="term" value="F:metal ion binding"/>
    <property type="evidence" value="ECO:0007669"/>
    <property type="project" value="UniProtKB-KW"/>
</dbReference>
<dbReference type="EMBL" id="CYUE01000020">
    <property type="protein sequence ID" value="CUK26463.1"/>
    <property type="molecule type" value="Genomic_DNA"/>
</dbReference>
<reference evidence="10" key="1">
    <citation type="submission" date="2015-09" db="EMBL/GenBank/DDBJ databases">
        <authorList>
            <person name="Rodrigo-Torres Lidia"/>
            <person name="Arahal R.David."/>
        </authorList>
    </citation>
    <scope>NUCLEOTIDE SEQUENCE [LARGE SCALE GENOMIC DNA]</scope>
    <source>
        <strain evidence="10">CECT 5114</strain>
    </source>
</reference>
<accession>A0A0P1ISP0</accession>
<evidence type="ECO:0000256" key="4">
    <source>
        <dbReference type="ARBA" id="ARBA00022833"/>
    </source>
</evidence>
<dbReference type="GO" id="GO:0051603">
    <property type="term" value="P:proteolysis involved in protein catabolic process"/>
    <property type="evidence" value="ECO:0007669"/>
    <property type="project" value="TreeGrafter"/>
</dbReference>
<sequence>MPRFRHVIRTALLCFGFALAGCAVAPTSEPIEPIEASKIEAFEEVVTRLGPIVTDTCETFDFVRSCRFKLFVVETEDDVSNAFQTLDGFGRPVVLVTRPLLDELRNEDEIALVLSHEAAHHILNHLGRQKSDAAQGATILANAAERKGGTRQDVRDARRVGAVVGRRLFAQEYELEADALGAVMAREAGFDAINGARFFLRIPDPGKHALNSHPPNALRRATVRDAVLNNRMPEGALEILLPAT</sequence>
<proteinExistence type="inferred from homology"/>
<keyword evidence="2" id="KW-0479">Metal-binding</keyword>
<dbReference type="AlphaFoldDB" id="A0A0P1ISP0"/>
<evidence type="ECO:0000256" key="3">
    <source>
        <dbReference type="ARBA" id="ARBA00022801"/>
    </source>
</evidence>
<evidence type="ECO:0000256" key="5">
    <source>
        <dbReference type="ARBA" id="ARBA00023049"/>
    </source>
</evidence>
<dbReference type="GO" id="GO:0004222">
    <property type="term" value="F:metalloendopeptidase activity"/>
    <property type="evidence" value="ECO:0007669"/>
    <property type="project" value="InterPro"/>
</dbReference>
<evidence type="ECO:0000256" key="2">
    <source>
        <dbReference type="ARBA" id="ARBA00022723"/>
    </source>
</evidence>
<keyword evidence="1 6" id="KW-0645">Protease</keyword>
<evidence type="ECO:0000256" key="1">
    <source>
        <dbReference type="ARBA" id="ARBA00022670"/>
    </source>
</evidence>
<comment type="cofactor">
    <cofactor evidence="6">
        <name>Zn(2+)</name>
        <dbReference type="ChEBI" id="CHEBI:29105"/>
    </cofactor>
    <text evidence="6">Binds 1 zinc ion per subunit.</text>
</comment>
<dbReference type="PROSITE" id="PS51257">
    <property type="entry name" value="PROKAR_LIPOPROTEIN"/>
    <property type="match status" value="1"/>
</dbReference>
<evidence type="ECO:0000259" key="8">
    <source>
        <dbReference type="Pfam" id="PF01435"/>
    </source>
</evidence>
<dbReference type="InterPro" id="IPR051156">
    <property type="entry name" value="Mito/Outer_Membr_Metalloprot"/>
</dbReference>
<protein>
    <submittedName>
        <fullName evidence="9">Putative Zn-dependent protease</fullName>
    </submittedName>
</protein>
<feature type="chain" id="PRO_5006065576" evidence="7">
    <location>
        <begin position="21"/>
        <end position="244"/>
    </location>
</feature>
<feature type="signal peptide" evidence="7">
    <location>
        <begin position="1"/>
        <end position="20"/>
    </location>
</feature>
<keyword evidence="4 6" id="KW-0862">Zinc</keyword>
<dbReference type="Pfam" id="PF01435">
    <property type="entry name" value="Peptidase_M48"/>
    <property type="match status" value="1"/>
</dbReference>